<evidence type="ECO:0000313" key="1">
    <source>
        <dbReference type="EMBL" id="KAG0452636.1"/>
    </source>
</evidence>
<organism evidence="1 2">
    <name type="scientific">Vanilla planifolia</name>
    <name type="common">Vanilla</name>
    <dbReference type="NCBI Taxonomy" id="51239"/>
    <lineage>
        <taxon>Eukaryota</taxon>
        <taxon>Viridiplantae</taxon>
        <taxon>Streptophyta</taxon>
        <taxon>Embryophyta</taxon>
        <taxon>Tracheophyta</taxon>
        <taxon>Spermatophyta</taxon>
        <taxon>Magnoliopsida</taxon>
        <taxon>Liliopsida</taxon>
        <taxon>Asparagales</taxon>
        <taxon>Orchidaceae</taxon>
        <taxon>Vanilloideae</taxon>
        <taxon>Vanilleae</taxon>
        <taxon>Vanilla</taxon>
    </lineage>
</organism>
<gene>
    <name evidence="1" type="ORF">HPP92_025300</name>
</gene>
<sequence>MDRNVEQGCPTEKNEACMKHLSGRGLAWSQGSSSLVAKNDLPETIWEAFDNSLSLQQSSGSILGYTK</sequence>
<reference evidence="1 2" key="1">
    <citation type="journal article" date="2020" name="Nat. Food">
        <title>A phased Vanilla planifolia genome enables genetic improvement of flavour and production.</title>
        <authorList>
            <person name="Hasing T."/>
            <person name="Tang H."/>
            <person name="Brym M."/>
            <person name="Khazi F."/>
            <person name="Huang T."/>
            <person name="Chambers A.H."/>
        </authorList>
    </citation>
    <scope>NUCLEOTIDE SEQUENCE [LARGE SCALE GENOMIC DNA]</scope>
    <source>
        <tissue evidence="1">Leaf</tissue>
    </source>
</reference>
<dbReference type="AlphaFoldDB" id="A0A835UAW2"/>
<keyword evidence="2" id="KW-1185">Reference proteome</keyword>
<evidence type="ECO:0000313" key="2">
    <source>
        <dbReference type="Proteomes" id="UP000636800"/>
    </source>
</evidence>
<protein>
    <submittedName>
        <fullName evidence="1">Uncharacterized protein</fullName>
    </submittedName>
</protein>
<accession>A0A835UAW2</accession>
<proteinExistence type="predicted"/>
<dbReference type="EMBL" id="JADCNL010000014">
    <property type="protein sequence ID" value="KAG0452636.1"/>
    <property type="molecule type" value="Genomic_DNA"/>
</dbReference>
<comment type="caution">
    <text evidence="1">The sequence shown here is derived from an EMBL/GenBank/DDBJ whole genome shotgun (WGS) entry which is preliminary data.</text>
</comment>
<name>A0A835UAW2_VANPL</name>
<dbReference type="Proteomes" id="UP000636800">
    <property type="component" value="Unassembled WGS sequence"/>
</dbReference>
<dbReference type="OrthoDB" id="1847170at2759"/>